<evidence type="ECO:0000256" key="3">
    <source>
        <dbReference type="ARBA" id="ARBA00022801"/>
    </source>
</evidence>
<dbReference type="AlphaFoldDB" id="A0A1H4AU63"/>
<dbReference type="InterPro" id="IPR016193">
    <property type="entry name" value="Cytidine_deaminase-like"/>
</dbReference>
<gene>
    <name evidence="6" type="ORF">SAMN05216462_1358</name>
</gene>
<dbReference type="RefSeq" id="WP_074760784.1">
    <property type="nucleotide sequence ID" value="NZ_FNRF01000002.1"/>
</dbReference>
<dbReference type="Proteomes" id="UP000182257">
    <property type="component" value="Unassembled WGS sequence"/>
</dbReference>
<evidence type="ECO:0000256" key="4">
    <source>
        <dbReference type="ARBA" id="ARBA00022833"/>
    </source>
</evidence>
<dbReference type="GO" id="GO:0005829">
    <property type="term" value="C:cytosol"/>
    <property type="evidence" value="ECO:0007669"/>
    <property type="project" value="TreeGrafter"/>
</dbReference>
<proteinExistence type="inferred from homology"/>
<dbReference type="InterPro" id="IPR050202">
    <property type="entry name" value="Cyt/Deoxycyt_deaminase"/>
</dbReference>
<dbReference type="GO" id="GO:0072527">
    <property type="term" value="P:pyrimidine-containing compound metabolic process"/>
    <property type="evidence" value="ECO:0007669"/>
    <property type="project" value="UniProtKB-ARBA"/>
</dbReference>
<evidence type="ECO:0000313" key="6">
    <source>
        <dbReference type="EMBL" id="SEA39182.1"/>
    </source>
</evidence>
<dbReference type="InterPro" id="IPR002125">
    <property type="entry name" value="CMP_dCMP_dom"/>
</dbReference>
<sequence>MRELELKSVIKVYAMEELSADERHLVELAIEATSRSYAPYSKFCVGAAVRLDNGVEIIGCNQENAAYPSGLCAERTALFAAGAQYPDQPVRMLAIAARGTHGDLEEEPVGPCGSCRQVIIESETRAKAPIRILLYGKKYVYVIDGVRELMPLTFSEF</sequence>
<organism evidence="6 7">
    <name type="scientific">Xylanibacter ruminicola</name>
    <name type="common">Prevotella ruminicola</name>
    <dbReference type="NCBI Taxonomy" id="839"/>
    <lineage>
        <taxon>Bacteria</taxon>
        <taxon>Pseudomonadati</taxon>
        <taxon>Bacteroidota</taxon>
        <taxon>Bacteroidia</taxon>
        <taxon>Bacteroidales</taxon>
        <taxon>Prevotellaceae</taxon>
        <taxon>Xylanibacter</taxon>
    </lineage>
</organism>
<dbReference type="Gene3D" id="3.40.140.10">
    <property type="entry name" value="Cytidine Deaminase, domain 2"/>
    <property type="match status" value="1"/>
</dbReference>
<evidence type="ECO:0000313" key="7">
    <source>
        <dbReference type="Proteomes" id="UP000182257"/>
    </source>
</evidence>
<dbReference type="SUPFAM" id="SSF53927">
    <property type="entry name" value="Cytidine deaminase-like"/>
    <property type="match status" value="1"/>
</dbReference>
<accession>A0A1H4AU63</accession>
<dbReference type="GO" id="GO:0042802">
    <property type="term" value="F:identical protein binding"/>
    <property type="evidence" value="ECO:0007669"/>
    <property type="project" value="UniProtKB-ARBA"/>
</dbReference>
<dbReference type="GO" id="GO:0004126">
    <property type="term" value="F:cytidine deaminase activity"/>
    <property type="evidence" value="ECO:0007669"/>
    <property type="project" value="UniProtKB-ARBA"/>
</dbReference>
<dbReference type="PANTHER" id="PTHR11644:SF2">
    <property type="entry name" value="CYTIDINE DEAMINASE"/>
    <property type="match status" value="1"/>
</dbReference>
<evidence type="ECO:0000256" key="2">
    <source>
        <dbReference type="ARBA" id="ARBA00022723"/>
    </source>
</evidence>
<evidence type="ECO:0000256" key="1">
    <source>
        <dbReference type="ARBA" id="ARBA00006576"/>
    </source>
</evidence>
<dbReference type="PROSITE" id="PS51747">
    <property type="entry name" value="CYT_DCMP_DEAMINASES_2"/>
    <property type="match status" value="1"/>
</dbReference>
<dbReference type="GO" id="GO:0008270">
    <property type="term" value="F:zinc ion binding"/>
    <property type="evidence" value="ECO:0007669"/>
    <property type="project" value="InterPro"/>
</dbReference>
<dbReference type="InterPro" id="IPR016192">
    <property type="entry name" value="APOBEC/CMP_deaminase_Zn-bd"/>
</dbReference>
<reference evidence="6 7" key="1">
    <citation type="submission" date="2016-10" db="EMBL/GenBank/DDBJ databases">
        <authorList>
            <person name="de Groot N.N."/>
        </authorList>
    </citation>
    <scope>NUCLEOTIDE SEQUENCE [LARGE SCALE GENOMIC DNA]</scope>
    <source>
        <strain evidence="6 7">D31d</strain>
    </source>
</reference>
<dbReference type="EMBL" id="FNRF01000002">
    <property type="protein sequence ID" value="SEA39182.1"/>
    <property type="molecule type" value="Genomic_DNA"/>
</dbReference>
<keyword evidence="3" id="KW-0378">Hydrolase</keyword>
<dbReference type="PANTHER" id="PTHR11644">
    <property type="entry name" value="CYTIDINE DEAMINASE"/>
    <property type="match status" value="1"/>
</dbReference>
<dbReference type="PROSITE" id="PS00903">
    <property type="entry name" value="CYT_DCMP_DEAMINASES_1"/>
    <property type="match status" value="1"/>
</dbReference>
<dbReference type="NCBIfam" id="NF004064">
    <property type="entry name" value="PRK05578.1"/>
    <property type="match status" value="1"/>
</dbReference>
<keyword evidence="4" id="KW-0862">Zinc</keyword>
<comment type="similarity">
    <text evidence="1">Belongs to the cytidine and deoxycytidylate deaminase family.</text>
</comment>
<name>A0A1H4AU63_XYLRU</name>
<keyword evidence="2" id="KW-0479">Metal-binding</keyword>
<feature type="domain" description="CMP/dCMP-type deaminase" evidence="5">
    <location>
        <begin position="20"/>
        <end position="157"/>
    </location>
</feature>
<dbReference type="CDD" id="cd01283">
    <property type="entry name" value="cytidine_deaminase"/>
    <property type="match status" value="1"/>
</dbReference>
<evidence type="ECO:0000259" key="5">
    <source>
        <dbReference type="PROSITE" id="PS51747"/>
    </source>
</evidence>
<dbReference type="Pfam" id="PF00383">
    <property type="entry name" value="dCMP_cyt_deam_1"/>
    <property type="match status" value="1"/>
</dbReference>
<dbReference type="GO" id="GO:0055086">
    <property type="term" value="P:nucleobase-containing small molecule metabolic process"/>
    <property type="evidence" value="ECO:0007669"/>
    <property type="project" value="UniProtKB-ARBA"/>
</dbReference>
<protein>
    <submittedName>
        <fullName evidence="6">Cytidine deaminase</fullName>
    </submittedName>
</protein>